<name>A0A7W6F1Q6_9CAUL</name>
<dbReference type="GO" id="GO:0006605">
    <property type="term" value="P:protein targeting"/>
    <property type="evidence" value="ECO:0007669"/>
    <property type="project" value="UniProtKB-UniRule"/>
</dbReference>
<sequence length="261" mass="27408">MEAYATADQVWAGGLIFARIGAILMLIPGFGETYVPPRIRLSLALLISLALWPVVRDSLPGLPETLGGMAGWVIREVVVGLMIGMLLRMFLTSLMTAGEIVSLQTTLSFAQTANPLQAQPGSTVGSFLLLFGVTLIFATDTHHLFIAGMVGSYSLIAPAKPLIMGDFTELAVRTLGDSFLLGVQLAAPVLVFALIFNLASGLIARVMPSFQVYFAAAPLSVILGLSIFALSLGALGTVFIDRYRRLAEVFAAGAFGGGAGG</sequence>
<feature type="transmembrane region" description="Helical" evidence="10">
    <location>
        <begin position="210"/>
        <end position="235"/>
    </location>
</feature>
<organism evidence="11 12">
    <name type="scientific">Brevundimonas mediterranea</name>
    <dbReference type="NCBI Taxonomy" id="74329"/>
    <lineage>
        <taxon>Bacteria</taxon>
        <taxon>Pseudomonadati</taxon>
        <taxon>Pseudomonadota</taxon>
        <taxon>Alphaproteobacteria</taxon>
        <taxon>Caulobacterales</taxon>
        <taxon>Caulobacteraceae</taxon>
        <taxon>Brevundimonas</taxon>
    </lineage>
</organism>
<keyword evidence="7 10" id="KW-0472">Membrane</keyword>
<keyword evidence="11" id="KW-0282">Flagellum</keyword>
<dbReference type="PANTHER" id="PTHR30065">
    <property type="entry name" value="FLAGELLAR BIOSYNTHETIC PROTEIN FLIR"/>
    <property type="match status" value="1"/>
</dbReference>
<dbReference type="InterPro" id="IPR002010">
    <property type="entry name" value="T3SS_IM_R"/>
</dbReference>
<evidence type="ECO:0000256" key="5">
    <source>
        <dbReference type="ARBA" id="ARBA00022692"/>
    </source>
</evidence>
<reference evidence="11 12" key="1">
    <citation type="submission" date="2020-08" db="EMBL/GenBank/DDBJ databases">
        <title>Genomic Encyclopedia of Type Strains, Phase IV (KMG-IV): sequencing the most valuable type-strain genomes for metagenomic binning, comparative biology and taxonomic classification.</title>
        <authorList>
            <person name="Goeker M."/>
        </authorList>
    </citation>
    <scope>NUCLEOTIDE SEQUENCE [LARGE SCALE GENOMIC DNA]</scope>
    <source>
        <strain evidence="11 12">DSM 14878</strain>
    </source>
</reference>
<dbReference type="AlphaFoldDB" id="A0A7W6F1Q6"/>
<comment type="subcellular location">
    <subcellularLocation>
        <location evidence="10">Cell membrane</location>
        <topology evidence="10">Multi-pass membrane protein</topology>
    </subcellularLocation>
    <subcellularLocation>
        <location evidence="10">Bacterial flagellum basal body</location>
    </subcellularLocation>
</comment>
<dbReference type="Proteomes" id="UP000532936">
    <property type="component" value="Unassembled WGS sequence"/>
</dbReference>
<keyword evidence="11" id="KW-0966">Cell projection</keyword>
<keyword evidence="6 10" id="KW-1133">Transmembrane helix</keyword>
<evidence type="ECO:0000256" key="6">
    <source>
        <dbReference type="ARBA" id="ARBA00022989"/>
    </source>
</evidence>
<feature type="transmembrane region" description="Helical" evidence="10">
    <location>
        <begin position="179"/>
        <end position="204"/>
    </location>
</feature>
<comment type="caution">
    <text evidence="11">The sequence shown here is derived from an EMBL/GenBank/DDBJ whole genome shotgun (WGS) entry which is preliminary data.</text>
</comment>
<keyword evidence="8 10" id="KW-0975">Bacterial flagellum</keyword>
<keyword evidence="5 10" id="KW-0812">Transmembrane</keyword>
<gene>
    <name evidence="11" type="ORF">GGR11_003298</name>
</gene>
<evidence type="ECO:0000256" key="2">
    <source>
        <dbReference type="ARBA" id="ARBA00009772"/>
    </source>
</evidence>
<accession>A0A7W6F1Q6</accession>
<feature type="transmembrane region" description="Helical" evidence="10">
    <location>
        <begin position="144"/>
        <end position="167"/>
    </location>
</feature>
<dbReference type="Pfam" id="PF01311">
    <property type="entry name" value="Bac_export_1"/>
    <property type="match status" value="1"/>
</dbReference>
<dbReference type="GO" id="GO:0044780">
    <property type="term" value="P:bacterial-type flagellum assembly"/>
    <property type="evidence" value="ECO:0007669"/>
    <property type="project" value="UniProtKB-UniRule"/>
</dbReference>
<evidence type="ECO:0000256" key="9">
    <source>
        <dbReference type="NCBIfam" id="TIGR01400"/>
    </source>
</evidence>
<evidence type="ECO:0000313" key="12">
    <source>
        <dbReference type="Proteomes" id="UP000532936"/>
    </source>
</evidence>
<comment type="function">
    <text evidence="1 10">Role in flagellar biosynthesis.</text>
</comment>
<evidence type="ECO:0000256" key="10">
    <source>
        <dbReference type="RuleBase" id="RU362071"/>
    </source>
</evidence>
<feature type="transmembrane region" description="Helical" evidence="10">
    <location>
        <begin position="121"/>
        <end position="138"/>
    </location>
</feature>
<dbReference type="InterPro" id="IPR006303">
    <property type="entry name" value="FliR"/>
</dbReference>
<proteinExistence type="inferred from homology"/>
<dbReference type="RefSeq" id="WP_183198784.1">
    <property type="nucleotide sequence ID" value="NZ_JACIDA010000004.1"/>
</dbReference>
<evidence type="ECO:0000256" key="3">
    <source>
        <dbReference type="ARBA" id="ARBA00021717"/>
    </source>
</evidence>
<evidence type="ECO:0000313" key="11">
    <source>
        <dbReference type="EMBL" id="MBB3873732.1"/>
    </source>
</evidence>
<evidence type="ECO:0000256" key="7">
    <source>
        <dbReference type="ARBA" id="ARBA00023136"/>
    </source>
</evidence>
<evidence type="ECO:0000256" key="8">
    <source>
        <dbReference type="ARBA" id="ARBA00023143"/>
    </source>
</evidence>
<dbReference type="GO" id="GO:0009425">
    <property type="term" value="C:bacterial-type flagellum basal body"/>
    <property type="evidence" value="ECO:0007669"/>
    <property type="project" value="UniProtKB-SubCell"/>
</dbReference>
<keyword evidence="11" id="KW-0969">Cilium</keyword>
<dbReference type="PRINTS" id="PR00953">
    <property type="entry name" value="TYPE3IMRPROT"/>
</dbReference>
<dbReference type="EMBL" id="JACIDA010000004">
    <property type="protein sequence ID" value="MBB3873732.1"/>
    <property type="molecule type" value="Genomic_DNA"/>
</dbReference>
<protein>
    <recommendedName>
        <fullName evidence="3 9">Flagellar biosynthetic protein FliR</fullName>
    </recommendedName>
</protein>
<evidence type="ECO:0000256" key="1">
    <source>
        <dbReference type="ARBA" id="ARBA00002578"/>
    </source>
</evidence>
<keyword evidence="4 10" id="KW-1003">Cell membrane</keyword>
<feature type="transmembrane region" description="Helical" evidence="10">
    <location>
        <begin position="12"/>
        <end position="31"/>
    </location>
</feature>
<comment type="similarity">
    <text evidence="2 10">Belongs to the FliR/MopE/SpaR family.</text>
</comment>
<evidence type="ECO:0000256" key="4">
    <source>
        <dbReference type="ARBA" id="ARBA00022475"/>
    </source>
</evidence>
<dbReference type="PANTHER" id="PTHR30065:SF8">
    <property type="entry name" value="FLAGELLAR BIOSYNTHETIC PROTEIN FLIR"/>
    <property type="match status" value="1"/>
</dbReference>
<dbReference type="GO" id="GO:0005886">
    <property type="term" value="C:plasma membrane"/>
    <property type="evidence" value="ECO:0007669"/>
    <property type="project" value="UniProtKB-SubCell"/>
</dbReference>
<dbReference type="NCBIfam" id="TIGR01400">
    <property type="entry name" value="fliR"/>
    <property type="match status" value="1"/>
</dbReference>